<dbReference type="AlphaFoldDB" id="A0A9D0YP01"/>
<comment type="catalytic activity">
    <reaction evidence="7 8">
        <text>UDP-alpha-D-glucose + 2 NAD(+) + H2O = UDP-alpha-D-glucuronate + 2 NADH + 3 H(+)</text>
        <dbReference type="Rhea" id="RHEA:23596"/>
        <dbReference type="ChEBI" id="CHEBI:15377"/>
        <dbReference type="ChEBI" id="CHEBI:15378"/>
        <dbReference type="ChEBI" id="CHEBI:57540"/>
        <dbReference type="ChEBI" id="CHEBI:57945"/>
        <dbReference type="ChEBI" id="CHEBI:58052"/>
        <dbReference type="ChEBI" id="CHEBI:58885"/>
        <dbReference type="EC" id="1.1.1.22"/>
    </reaction>
</comment>
<evidence type="ECO:0000256" key="1">
    <source>
        <dbReference type="ARBA" id="ARBA00004701"/>
    </source>
</evidence>
<dbReference type="InterPro" id="IPR036220">
    <property type="entry name" value="UDP-Glc/GDP-Man_DH_C_sf"/>
</dbReference>
<evidence type="ECO:0000256" key="11">
    <source>
        <dbReference type="PIRSR" id="PIRSR500134-3"/>
    </source>
</evidence>
<dbReference type="Proteomes" id="UP000606463">
    <property type="component" value="Unassembled WGS sequence"/>
</dbReference>
<feature type="binding site" evidence="11">
    <location>
        <position position="146"/>
    </location>
    <ligand>
        <name>NAD(+)</name>
        <dbReference type="ChEBI" id="CHEBI:57540"/>
    </ligand>
</feature>
<evidence type="ECO:0000256" key="2">
    <source>
        <dbReference type="ARBA" id="ARBA00006601"/>
    </source>
</evidence>
<evidence type="ECO:0000313" key="14">
    <source>
        <dbReference type="Proteomes" id="UP000606463"/>
    </source>
</evidence>
<dbReference type="SUPFAM" id="SSF52413">
    <property type="entry name" value="UDP-glucose/GDP-mannose dehydrogenase C-terminal domain"/>
    <property type="match status" value="1"/>
</dbReference>
<dbReference type="PIRSF" id="PIRSF000124">
    <property type="entry name" value="UDPglc_GDPman_dh"/>
    <property type="match status" value="1"/>
</dbReference>
<feature type="binding site" evidence="10">
    <location>
        <begin position="143"/>
        <end position="146"/>
    </location>
    <ligand>
        <name>substrate</name>
    </ligand>
</feature>
<comment type="similarity">
    <text evidence="2 8">Belongs to the UDP-glucose/GDP-mannose dehydrogenase family.</text>
</comment>
<feature type="binding site" evidence="10">
    <location>
        <position position="318"/>
    </location>
    <ligand>
        <name>substrate</name>
    </ligand>
</feature>
<name>A0A9D0YP01_AQUAO</name>
<evidence type="ECO:0000256" key="5">
    <source>
        <dbReference type="ARBA" id="ARBA00023002"/>
    </source>
</evidence>
<dbReference type="EMBL" id="DQVE01000016">
    <property type="protein sequence ID" value="HIP98082.1"/>
    <property type="molecule type" value="Genomic_DNA"/>
</dbReference>
<dbReference type="Pfam" id="PF03721">
    <property type="entry name" value="UDPG_MGDP_dh_N"/>
    <property type="match status" value="1"/>
</dbReference>
<dbReference type="SMART" id="SM00984">
    <property type="entry name" value="UDPG_MGDP_dh_C"/>
    <property type="match status" value="1"/>
</dbReference>
<evidence type="ECO:0000256" key="3">
    <source>
        <dbReference type="ARBA" id="ARBA00012954"/>
    </source>
</evidence>
<dbReference type="PANTHER" id="PTHR43750">
    <property type="entry name" value="UDP-GLUCOSE 6-DEHYDROGENASE TUAD"/>
    <property type="match status" value="1"/>
</dbReference>
<evidence type="ECO:0000313" key="13">
    <source>
        <dbReference type="EMBL" id="HIP98082.1"/>
    </source>
</evidence>
<dbReference type="NCBIfam" id="TIGR03026">
    <property type="entry name" value="NDP-sugDHase"/>
    <property type="match status" value="1"/>
</dbReference>
<dbReference type="InterPro" id="IPR028357">
    <property type="entry name" value="UDPglc_DH_bac"/>
</dbReference>
<dbReference type="InterPro" id="IPR008927">
    <property type="entry name" value="6-PGluconate_DH-like_C_sf"/>
</dbReference>
<dbReference type="InterPro" id="IPR017476">
    <property type="entry name" value="UDP-Glc/GDP-Man"/>
</dbReference>
<feature type="binding site" evidence="11">
    <location>
        <position position="325"/>
    </location>
    <ligand>
        <name>NAD(+)</name>
        <dbReference type="ChEBI" id="CHEBI:57540"/>
    </ligand>
</feature>
<comment type="pathway">
    <text evidence="1">Nucleotide-sugar biosynthesis; UDP-alpha-D-glucuronate biosynthesis; UDP-alpha-D-glucuronate from UDP-alpha-D-glucose: step 1/1.</text>
</comment>
<feature type="active site" description="Nucleophile" evidence="9">
    <location>
        <position position="257"/>
    </location>
</feature>
<dbReference type="GO" id="GO:0003979">
    <property type="term" value="F:UDP-glucose 6-dehydrogenase activity"/>
    <property type="evidence" value="ECO:0007669"/>
    <property type="project" value="UniProtKB-EC"/>
</dbReference>
<dbReference type="InterPro" id="IPR001732">
    <property type="entry name" value="UDP-Glc/GDP-Man_DH_N"/>
</dbReference>
<dbReference type="PIRSF" id="PIRSF500134">
    <property type="entry name" value="UDPglc_DH_bac"/>
    <property type="match status" value="1"/>
</dbReference>
<dbReference type="GO" id="GO:0051287">
    <property type="term" value="F:NAD binding"/>
    <property type="evidence" value="ECO:0007669"/>
    <property type="project" value="InterPro"/>
</dbReference>
<dbReference type="Gene3D" id="3.40.50.720">
    <property type="entry name" value="NAD(P)-binding Rossmann-like Domain"/>
    <property type="match status" value="2"/>
</dbReference>
<comment type="caution">
    <text evidence="13">The sequence shown here is derived from an EMBL/GenBank/DDBJ whole genome shotgun (WGS) entry which is preliminary data.</text>
</comment>
<dbReference type="GO" id="GO:0000271">
    <property type="term" value="P:polysaccharide biosynthetic process"/>
    <property type="evidence" value="ECO:0007669"/>
    <property type="project" value="InterPro"/>
</dbReference>
<evidence type="ECO:0000256" key="4">
    <source>
        <dbReference type="ARBA" id="ARBA00015132"/>
    </source>
</evidence>
<dbReference type="SUPFAM" id="SSF48179">
    <property type="entry name" value="6-phosphogluconate dehydrogenase C-terminal domain-like"/>
    <property type="match status" value="1"/>
</dbReference>
<sequence>MKTAVIGTGYVGLIQAVGLAHLGFKVIAYDIDISKINALKRGNPPIYEKGLKELLHQNRERLFFTTSVEDLKDSEVIFVCVGTPQDSQGKANLNFVFSAVENLKPLLMGKEIVVLKSTVPVGTNRKVQQLLGDKAFVVSNPEFLREGIAVEDFFNPERVVLGFSENHPEWVREKMFNLYRFFLKKNIPFVVTNWESAELIKYASNTFLAMKISFINELARLSEKVGADIKEIARGMGLDSRIGNKFLNAGIGWGGSCFPKDVSALIWQFKEWGIEPKLPKVTKEINDEQIPWFLNKIKKHYGGNLNGKTFALLGLAFKPYTDDLRESPSLKLAELLIQEGAFVKGYDYVEGTRENVKKLVELKASTRHSYGLIVCDDLNTAVKGVDGIIIAVEYKEWNRENWKEFSKLVRNKAIFDGRNILERILVKKLVKEGWHYEGVGVNI</sequence>
<feature type="binding site" evidence="10">
    <location>
        <begin position="246"/>
        <end position="250"/>
    </location>
    <ligand>
        <name>substrate</name>
    </ligand>
</feature>
<accession>A0A9D0YP01</accession>
<feature type="binding site" evidence="10">
    <location>
        <position position="254"/>
    </location>
    <ligand>
        <name>substrate</name>
    </ligand>
</feature>
<dbReference type="Gene3D" id="1.20.5.100">
    <property type="entry name" value="Cytochrome c1, transmembrane anchor, C-terminal"/>
    <property type="match status" value="1"/>
</dbReference>
<dbReference type="PANTHER" id="PTHR43750:SF3">
    <property type="entry name" value="UDP-GLUCOSE 6-DEHYDROGENASE TUAD"/>
    <property type="match status" value="1"/>
</dbReference>
<evidence type="ECO:0000256" key="9">
    <source>
        <dbReference type="PIRSR" id="PIRSR500134-1"/>
    </source>
</evidence>
<keyword evidence="6 8" id="KW-0520">NAD</keyword>
<evidence type="ECO:0000259" key="12">
    <source>
        <dbReference type="SMART" id="SM00984"/>
    </source>
</evidence>
<dbReference type="InterPro" id="IPR036291">
    <property type="entry name" value="NAD(P)-bd_dom_sf"/>
</dbReference>
<evidence type="ECO:0000256" key="10">
    <source>
        <dbReference type="PIRSR" id="PIRSR500134-2"/>
    </source>
</evidence>
<dbReference type="Pfam" id="PF03720">
    <property type="entry name" value="UDPG_MGDP_dh_C"/>
    <property type="match status" value="1"/>
</dbReference>
<feature type="binding site" evidence="11">
    <location>
        <position position="118"/>
    </location>
    <ligand>
        <name>NAD(+)</name>
        <dbReference type="ChEBI" id="CHEBI:57540"/>
    </ligand>
</feature>
<evidence type="ECO:0000256" key="8">
    <source>
        <dbReference type="PIRNR" id="PIRNR000124"/>
    </source>
</evidence>
<feature type="binding site" evidence="11">
    <location>
        <position position="83"/>
    </location>
    <ligand>
        <name>NAD(+)</name>
        <dbReference type="ChEBI" id="CHEBI:57540"/>
    </ligand>
</feature>
<protein>
    <recommendedName>
        <fullName evidence="4 8">UDP-glucose 6-dehydrogenase</fullName>
        <ecNumber evidence="3 8">1.1.1.22</ecNumber>
    </recommendedName>
</protein>
<dbReference type="InterPro" id="IPR014026">
    <property type="entry name" value="UDP-Glc/GDP-Man_DH_dimer"/>
</dbReference>
<feature type="binding site" evidence="10">
    <location>
        <position position="201"/>
    </location>
    <ligand>
        <name>substrate</name>
    </ligand>
</feature>
<dbReference type="Pfam" id="PF00984">
    <property type="entry name" value="UDPG_MGDP_dh"/>
    <property type="match status" value="1"/>
</dbReference>
<organism evidence="13 14">
    <name type="scientific">Aquifex aeolicus</name>
    <dbReference type="NCBI Taxonomy" id="63363"/>
    <lineage>
        <taxon>Bacteria</taxon>
        <taxon>Pseudomonadati</taxon>
        <taxon>Aquificota</taxon>
        <taxon>Aquificia</taxon>
        <taxon>Aquificales</taxon>
        <taxon>Aquificaceae</taxon>
        <taxon>Aquifex</taxon>
    </lineage>
</organism>
<evidence type="ECO:0000256" key="7">
    <source>
        <dbReference type="ARBA" id="ARBA00047473"/>
    </source>
</evidence>
<feature type="domain" description="UDP-glucose/GDP-mannose dehydrogenase C-terminal" evidence="12">
    <location>
        <begin position="311"/>
        <end position="423"/>
    </location>
</feature>
<feature type="binding site" evidence="11">
    <location>
        <position position="260"/>
    </location>
    <ligand>
        <name>NAD(+)</name>
        <dbReference type="ChEBI" id="CHEBI:57540"/>
    </ligand>
</feature>
<proteinExistence type="inferred from homology"/>
<feature type="binding site" evidence="11">
    <location>
        <position position="30"/>
    </location>
    <ligand>
        <name>NAD(+)</name>
        <dbReference type="ChEBI" id="CHEBI:57540"/>
    </ligand>
</feature>
<dbReference type="SUPFAM" id="SSF51735">
    <property type="entry name" value="NAD(P)-binding Rossmann-fold domains"/>
    <property type="match status" value="1"/>
</dbReference>
<reference evidence="13" key="1">
    <citation type="journal article" date="2020" name="ISME J.">
        <title>Gammaproteobacteria mediating utilization of methyl-, sulfur- and petroleum organic compounds in deep ocean hydrothermal plumes.</title>
        <authorList>
            <person name="Zhou Z."/>
            <person name="Liu Y."/>
            <person name="Pan J."/>
            <person name="Cron B.R."/>
            <person name="Toner B.M."/>
            <person name="Anantharaman K."/>
            <person name="Breier J.A."/>
            <person name="Dick G.J."/>
            <person name="Li M."/>
        </authorList>
    </citation>
    <scope>NUCLEOTIDE SEQUENCE</scope>
    <source>
        <strain evidence="13">SZUA-1501</strain>
    </source>
</reference>
<dbReference type="InterPro" id="IPR014027">
    <property type="entry name" value="UDP-Glc/GDP-Man_DH_C"/>
</dbReference>
<evidence type="ECO:0000256" key="6">
    <source>
        <dbReference type="ARBA" id="ARBA00023027"/>
    </source>
</evidence>
<feature type="binding site" evidence="11">
    <location>
        <position position="35"/>
    </location>
    <ligand>
        <name>NAD(+)</name>
        <dbReference type="ChEBI" id="CHEBI:57540"/>
    </ligand>
</feature>
<keyword evidence="5 8" id="KW-0560">Oxidoreductase</keyword>
<dbReference type="EC" id="1.1.1.22" evidence="3 8"/>
<gene>
    <name evidence="13" type="ORF">EYH37_01770</name>
</gene>